<comment type="caution">
    <text evidence="3">The sequence shown here is derived from an EMBL/GenBank/DDBJ whole genome shotgun (WGS) entry which is preliminary data.</text>
</comment>
<feature type="region of interest" description="Disordered" evidence="2">
    <location>
        <begin position="164"/>
        <end position="237"/>
    </location>
</feature>
<evidence type="ECO:0000313" key="4">
    <source>
        <dbReference type="Proteomes" id="UP000604001"/>
    </source>
</evidence>
<dbReference type="RefSeq" id="WP_186347475.1">
    <property type="nucleotide sequence ID" value="NZ_BMMR01000008.1"/>
</dbReference>
<organism evidence="3 4">
    <name type="scientific">Nocardioides deserti</name>
    <dbReference type="NCBI Taxonomy" id="1588644"/>
    <lineage>
        <taxon>Bacteria</taxon>
        <taxon>Bacillati</taxon>
        <taxon>Actinomycetota</taxon>
        <taxon>Actinomycetes</taxon>
        <taxon>Propionibacteriales</taxon>
        <taxon>Nocardioidaceae</taxon>
        <taxon>Nocardioides</taxon>
    </lineage>
</organism>
<sequence length="237" mass="25118">MAKTTFDIKTLDIRGLADKTLADIEIPAAAKRPLYAGVGATDLVVGYVRDYAADVQKRFAATQETVQKSVADLDLEPKALRDQALVAVNARFEALSKDAKARRAAVEARVAELQGEARALPTRLQKTVDENVVIVSDTYADLAKRGEQLLARIRRQEETQATAAAAKTTVSKAKTTQTQTAKATKSTARKTTNTAKRTVKKTTAAPKSSAKATGTAAKKTATSASKATTAAAKKVGD</sequence>
<keyword evidence="4" id="KW-1185">Reference proteome</keyword>
<protein>
    <submittedName>
        <fullName evidence="3">Uncharacterized protein</fullName>
    </submittedName>
</protein>
<dbReference type="EMBL" id="JACMYC010000019">
    <property type="protein sequence ID" value="MBC2962297.1"/>
    <property type="molecule type" value="Genomic_DNA"/>
</dbReference>
<feature type="coiled-coil region" evidence="1">
    <location>
        <begin position="96"/>
        <end position="159"/>
    </location>
</feature>
<accession>A0ABR6UCW2</accession>
<evidence type="ECO:0000256" key="2">
    <source>
        <dbReference type="SAM" id="MobiDB-lite"/>
    </source>
</evidence>
<dbReference type="Proteomes" id="UP000604001">
    <property type="component" value="Unassembled WGS sequence"/>
</dbReference>
<gene>
    <name evidence="3" type="ORF">H7344_18565</name>
</gene>
<name>A0ABR6UCW2_9ACTN</name>
<reference evidence="3 4" key="1">
    <citation type="submission" date="2020-08" db="EMBL/GenBank/DDBJ databases">
        <title>novel species in genus Nocardioides.</title>
        <authorList>
            <person name="Zhang G."/>
        </authorList>
    </citation>
    <scope>NUCLEOTIDE SEQUENCE [LARGE SCALE GENOMIC DNA]</scope>
    <source>
        <strain evidence="3 4">SC8A-24</strain>
    </source>
</reference>
<evidence type="ECO:0000256" key="1">
    <source>
        <dbReference type="SAM" id="Coils"/>
    </source>
</evidence>
<keyword evidence="1" id="KW-0175">Coiled coil</keyword>
<evidence type="ECO:0000313" key="3">
    <source>
        <dbReference type="EMBL" id="MBC2962297.1"/>
    </source>
</evidence>
<proteinExistence type="predicted"/>